<dbReference type="CDD" id="cd00165">
    <property type="entry name" value="S4"/>
    <property type="match status" value="1"/>
</dbReference>
<dbReference type="Pfam" id="PF00849">
    <property type="entry name" value="PseudoU_synth_2"/>
    <property type="match status" value="1"/>
</dbReference>
<evidence type="ECO:0000256" key="7">
    <source>
        <dbReference type="PROSITE-ProRule" id="PRU00182"/>
    </source>
</evidence>
<evidence type="ECO:0000256" key="1">
    <source>
        <dbReference type="ARBA" id="ARBA00010876"/>
    </source>
</evidence>
<dbReference type="GO" id="GO:0160140">
    <property type="term" value="F:23S rRNA pseudouridine(1911/1915/1917) synthase activity"/>
    <property type="evidence" value="ECO:0007669"/>
    <property type="project" value="UniProtKB-EC"/>
</dbReference>
<dbReference type="InterPro" id="IPR036986">
    <property type="entry name" value="S4_RNA-bd_sf"/>
</dbReference>
<comment type="similarity">
    <text evidence="1 8">Belongs to the pseudouridine synthase RluA family.</text>
</comment>
<evidence type="ECO:0000313" key="10">
    <source>
        <dbReference type="EMBL" id="AUR51846.1"/>
    </source>
</evidence>
<keyword evidence="11" id="KW-1185">Reference proteome</keyword>
<dbReference type="GO" id="GO:0003723">
    <property type="term" value="F:RNA binding"/>
    <property type="evidence" value="ECO:0007669"/>
    <property type="project" value="UniProtKB-KW"/>
</dbReference>
<evidence type="ECO:0000256" key="8">
    <source>
        <dbReference type="RuleBase" id="RU362028"/>
    </source>
</evidence>
<dbReference type="SUPFAM" id="SSF55174">
    <property type="entry name" value="Alpha-L RNA-binding motif"/>
    <property type="match status" value="1"/>
</dbReference>
<evidence type="ECO:0000259" key="9">
    <source>
        <dbReference type="Pfam" id="PF00849"/>
    </source>
</evidence>
<dbReference type="InterPro" id="IPR020103">
    <property type="entry name" value="PsdUridine_synth_cat_dom_sf"/>
</dbReference>
<evidence type="ECO:0000256" key="5">
    <source>
        <dbReference type="ARBA" id="ARBA00056072"/>
    </source>
</evidence>
<dbReference type="PROSITE" id="PS01129">
    <property type="entry name" value="PSI_RLU"/>
    <property type="match status" value="1"/>
</dbReference>
<dbReference type="Gene3D" id="3.30.2350.10">
    <property type="entry name" value="Pseudouridine synthase"/>
    <property type="match status" value="1"/>
</dbReference>
<dbReference type="InterPro" id="IPR006224">
    <property type="entry name" value="PsdUridine_synth_RluA-like_CS"/>
</dbReference>
<evidence type="ECO:0000256" key="2">
    <source>
        <dbReference type="ARBA" id="ARBA00022884"/>
    </source>
</evidence>
<comment type="catalytic activity">
    <reaction evidence="8">
        <text>a uridine in RNA = a pseudouridine in RNA</text>
        <dbReference type="Rhea" id="RHEA:48348"/>
        <dbReference type="Rhea" id="RHEA-COMP:12068"/>
        <dbReference type="Rhea" id="RHEA-COMP:12069"/>
        <dbReference type="ChEBI" id="CHEBI:65314"/>
        <dbReference type="ChEBI" id="CHEBI:65315"/>
    </reaction>
</comment>
<keyword evidence="3 8" id="KW-0413">Isomerase</keyword>
<dbReference type="FunFam" id="3.30.2350.10:FF:000006">
    <property type="entry name" value="Pseudouridine synthase"/>
    <property type="match status" value="1"/>
</dbReference>
<gene>
    <name evidence="10" type="ORF">CUN60_05885</name>
</gene>
<comment type="catalytic activity">
    <reaction evidence="4">
        <text>uridine(1911/1915/1917) in 23S rRNA = pseudouridine(1911/1915/1917) in 23S rRNA</text>
        <dbReference type="Rhea" id="RHEA:42524"/>
        <dbReference type="Rhea" id="RHEA-COMP:10097"/>
        <dbReference type="Rhea" id="RHEA-COMP:10098"/>
        <dbReference type="ChEBI" id="CHEBI:65314"/>
        <dbReference type="ChEBI" id="CHEBI:65315"/>
        <dbReference type="EC" id="5.4.99.23"/>
    </reaction>
</comment>
<accession>A0A2I7N5V3</accession>
<dbReference type="InterPro" id="IPR006145">
    <property type="entry name" value="PsdUridine_synth_RsuA/RluA"/>
</dbReference>
<dbReference type="EC" id="5.4.99.-" evidence="8"/>
<protein>
    <recommendedName>
        <fullName evidence="8">Pseudouridine synthase</fullName>
        <ecNumber evidence="8">5.4.99.-</ecNumber>
    </recommendedName>
</protein>
<dbReference type="EMBL" id="CP024847">
    <property type="protein sequence ID" value="AUR51846.1"/>
    <property type="molecule type" value="Genomic_DNA"/>
</dbReference>
<dbReference type="AlphaFoldDB" id="A0A2I7N5V3"/>
<dbReference type="SUPFAM" id="SSF55120">
    <property type="entry name" value="Pseudouridine synthase"/>
    <property type="match status" value="1"/>
</dbReference>
<dbReference type="PROSITE" id="PS50889">
    <property type="entry name" value="S4"/>
    <property type="match status" value="1"/>
</dbReference>
<evidence type="ECO:0000313" key="11">
    <source>
        <dbReference type="Proteomes" id="UP000236655"/>
    </source>
</evidence>
<feature type="domain" description="Pseudouridine synthase RsuA/RluA-like" evidence="9">
    <location>
        <begin position="106"/>
        <end position="256"/>
    </location>
</feature>
<evidence type="ECO:0000256" key="4">
    <source>
        <dbReference type="ARBA" id="ARBA00036882"/>
    </source>
</evidence>
<dbReference type="InterPro" id="IPR050188">
    <property type="entry name" value="RluA_PseudoU_synthase"/>
</dbReference>
<proteinExistence type="inferred from homology"/>
<dbReference type="Gene3D" id="3.10.290.10">
    <property type="entry name" value="RNA-binding S4 domain"/>
    <property type="match status" value="1"/>
</dbReference>
<dbReference type="InterPro" id="IPR006225">
    <property type="entry name" value="PsdUridine_synth_RluC/D"/>
</dbReference>
<dbReference type="Proteomes" id="UP000236655">
    <property type="component" value="Chromosome"/>
</dbReference>
<sequence length="353" mass="40186">MNLYAQSNFKITISDIESENIAFNIPNNYIGIRTDAALAEIITDLSRSKLTNWLKAGHILINGKQARPKDKVAGDEEVVITPPFDEEQNAFSPENIELNIIYEDKQVIVINKPAGLTVHPGNGNWSGTLLNGLLYHFPELSNIPRAGIVHRLDKDTTGLMVVARTLGAQIDLVKQLQDRSVSRIYRAIVEGSPHKEGIINKNIGRDMNNRLRMTTLEFGGREAITRYRVLKQFKSMSYIECKLETGRTHQIRVHMKDRGHPLIGDPVYGTRKINYSPEVVNAIEELQRQALHAIKLSFIHPETREPIHFKSRLAEDIRNLLKALTLDEEIGFTEDDWDNEDDGNWEVIYAYDH</sequence>
<reference evidence="11" key="1">
    <citation type="submission" date="2017-11" db="EMBL/GenBank/DDBJ databases">
        <authorList>
            <person name="Chan K.G."/>
            <person name="Lee L.S."/>
        </authorList>
    </citation>
    <scope>NUCLEOTIDE SEQUENCE [LARGE SCALE GENOMIC DNA]</scope>
    <source>
        <strain evidence="11">DSM 100970</strain>
    </source>
</reference>
<evidence type="ECO:0000256" key="3">
    <source>
        <dbReference type="ARBA" id="ARBA00023235"/>
    </source>
</evidence>
<dbReference type="OrthoDB" id="9785808at2"/>
<evidence type="ECO:0000256" key="6">
    <source>
        <dbReference type="PIRSR" id="PIRSR606225-1"/>
    </source>
</evidence>
<dbReference type="PANTHER" id="PTHR21600:SF44">
    <property type="entry name" value="RIBOSOMAL LARGE SUBUNIT PSEUDOURIDINE SYNTHASE D"/>
    <property type="match status" value="1"/>
</dbReference>
<dbReference type="RefSeq" id="WP_102951142.1">
    <property type="nucleotide sequence ID" value="NZ_CP024847.1"/>
</dbReference>
<dbReference type="NCBIfam" id="TIGR00005">
    <property type="entry name" value="rluA_subfam"/>
    <property type="match status" value="1"/>
</dbReference>
<name>A0A2I7N5V3_9NEIS</name>
<feature type="active site" evidence="6">
    <location>
        <position position="153"/>
    </location>
</feature>
<keyword evidence="2 7" id="KW-0694">RNA-binding</keyword>
<dbReference type="KEGG" id="nba:CUN60_05885"/>
<dbReference type="PANTHER" id="PTHR21600">
    <property type="entry name" value="MITOCHONDRIAL RNA PSEUDOURIDINE SYNTHASE"/>
    <property type="match status" value="1"/>
</dbReference>
<organism evidence="10 11">
    <name type="scientific">Aquella oligotrophica</name>
    <dbReference type="NCBI Taxonomy" id="2067065"/>
    <lineage>
        <taxon>Bacteria</taxon>
        <taxon>Pseudomonadati</taxon>
        <taxon>Pseudomonadota</taxon>
        <taxon>Betaproteobacteria</taxon>
        <taxon>Neisseriales</taxon>
        <taxon>Neisseriaceae</taxon>
        <taxon>Aquella</taxon>
    </lineage>
</organism>
<dbReference type="CDD" id="cd02869">
    <property type="entry name" value="PseudoU_synth_RluA_like"/>
    <property type="match status" value="1"/>
</dbReference>
<comment type="function">
    <text evidence="5">Responsible for synthesis of pseudouridine from uracil at positions 1911, 1915 and 1917 in 23S ribosomal RNA.</text>
</comment>
<dbReference type="GO" id="GO:0000455">
    <property type="term" value="P:enzyme-directed rRNA pseudouridine synthesis"/>
    <property type="evidence" value="ECO:0007669"/>
    <property type="project" value="TreeGrafter"/>
</dbReference>